<dbReference type="InterPro" id="IPR000160">
    <property type="entry name" value="GGDEF_dom"/>
</dbReference>
<evidence type="ECO:0000313" key="8">
    <source>
        <dbReference type="EMBL" id="SPM38116.1"/>
    </source>
</evidence>
<feature type="domain" description="Phytochrome chromophore attachment site" evidence="6">
    <location>
        <begin position="168"/>
        <end position="325"/>
    </location>
</feature>
<dbReference type="PROSITE" id="PS50887">
    <property type="entry name" value="GGDEF"/>
    <property type="match status" value="1"/>
</dbReference>
<evidence type="ECO:0000256" key="1">
    <source>
        <dbReference type="ARBA" id="ARBA00022543"/>
    </source>
</evidence>
<dbReference type="InterPro" id="IPR029016">
    <property type="entry name" value="GAF-like_dom_sf"/>
</dbReference>
<dbReference type="Pfam" id="PF08446">
    <property type="entry name" value="PAS_2"/>
    <property type="match status" value="1"/>
</dbReference>
<dbReference type="GO" id="GO:0043709">
    <property type="term" value="P:cell adhesion involved in single-species biofilm formation"/>
    <property type="evidence" value="ECO:0007669"/>
    <property type="project" value="TreeGrafter"/>
</dbReference>
<evidence type="ECO:0000256" key="4">
    <source>
        <dbReference type="ARBA" id="ARBA00023170"/>
    </source>
</evidence>
<keyword evidence="8" id="KW-0418">Kinase</keyword>
<dbReference type="Gene3D" id="3.30.70.270">
    <property type="match status" value="1"/>
</dbReference>
<feature type="region of interest" description="Disordered" evidence="5">
    <location>
        <begin position="670"/>
        <end position="697"/>
    </location>
</feature>
<dbReference type="InterPro" id="IPR013515">
    <property type="entry name" value="Phytochrome_cen-reg"/>
</dbReference>
<dbReference type="CDD" id="cd01949">
    <property type="entry name" value="GGDEF"/>
    <property type="match status" value="1"/>
</dbReference>
<dbReference type="GO" id="GO:0006355">
    <property type="term" value="P:regulation of DNA-templated transcription"/>
    <property type="evidence" value="ECO:0007669"/>
    <property type="project" value="InterPro"/>
</dbReference>
<accession>A0A2U3P2Y4</accession>
<name>A0A2U3P2Y4_9MYCO</name>
<keyword evidence="3" id="KW-0157">Chromophore</keyword>
<dbReference type="NCBIfam" id="TIGR00254">
    <property type="entry name" value="GGDEF"/>
    <property type="match status" value="1"/>
</dbReference>
<feature type="domain" description="GGDEF" evidence="7">
    <location>
        <begin position="555"/>
        <end position="697"/>
    </location>
</feature>
<dbReference type="GO" id="GO:0009881">
    <property type="term" value="F:photoreceptor activity"/>
    <property type="evidence" value="ECO:0007669"/>
    <property type="project" value="UniProtKB-KW"/>
</dbReference>
<dbReference type="SUPFAM" id="SSF55073">
    <property type="entry name" value="Nucleotide cyclase"/>
    <property type="match status" value="1"/>
</dbReference>
<keyword evidence="4" id="KW-0675">Receptor</keyword>
<dbReference type="Gene3D" id="3.30.450.40">
    <property type="match status" value="1"/>
</dbReference>
<reference evidence="8 9" key="1">
    <citation type="submission" date="2017-01" db="EMBL/GenBank/DDBJ databases">
        <authorList>
            <consortium name="Urmite Genomes"/>
        </authorList>
    </citation>
    <scope>NUCLEOTIDE SEQUENCE [LARGE SCALE GENOMIC DNA]</scope>
    <source>
        <strain evidence="8 9">AB215</strain>
    </source>
</reference>
<dbReference type="GO" id="GO:1902201">
    <property type="term" value="P:negative regulation of bacterial-type flagellum-dependent cell motility"/>
    <property type="evidence" value="ECO:0007669"/>
    <property type="project" value="TreeGrafter"/>
</dbReference>
<evidence type="ECO:0000256" key="2">
    <source>
        <dbReference type="ARBA" id="ARBA00022606"/>
    </source>
</evidence>
<dbReference type="GO" id="GO:0005886">
    <property type="term" value="C:plasma membrane"/>
    <property type="evidence" value="ECO:0007669"/>
    <property type="project" value="TreeGrafter"/>
</dbReference>
<evidence type="ECO:0000259" key="6">
    <source>
        <dbReference type="PROSITE" id="PS50046"/>
    </source>
</evidence>
<dbReference type="PANTHER" id="PTHR45138">
    <property type="entry name" value="REGULATORY COMPONENTS OF SENSORY TRANSDUCTION SYSTEM"/>
    <property type="match status" value="1"/>
</dbReference>
<keyword evidence="1" id="KW-0600">Photoreceptor protein</keyword>
<dbReference type="AlphaFoldDB" id="A0A2U3P2Y4"/>
<dbReference type="Proteomes" id="UP000240424">
    <property type="component" value="Unassembled WGS sequence"/>
</dbReference>
<proteinExistence type="predicted"/>
<feature type="region of interest" description="Disordered" evidence="5">
    <location>
        <begin position="1"/>
        <end position="23"/>
    </location>
</feature>
<dbReference type="PANTHER" id="PTHR45138:SF9">
    <property type="entry name" value="DIGUANYLATE CYCLASE DGCM-RELATED"/>
    <property type="match status" value="1"/>
</dbReference>
<evidence type="ECO:0000256" key="5">
    <source>
        <dbReference type="SAM" id="MobiDB-lite"/>
    </source>
</evidence>
<dbReference type="Gene3D" id="3.30.450.20">
    <property type="entry name" value="PAS domain"/>
    <property type="match status" value="1"/>
</dbReference>
<dbReference type="InterPro" id="IPR029787">
    <property type="entry name" value="Nucleotide_cyclase"/>
</dbReference>
<dbReference type="SMART" id="SM00267">
    <property type="entry name" value="GGDEF"/>
    <property type="match status" value="1"/>
</dbReference>
<dbReference type="GO" id="GO:0009584">
    <property type="term" value="P:detection of visible light"/>
    <property type="evidence" value="ECO:0007669"/>
    <property type="project" value="InterPro"/>
</dbReference>
<dbReference type="GO" id="GO:0016301">
    <property type="term" value="F:kinase activity"/>
    <property type="evidence" value="ECO:0007669"/>
    <property type="project" value="UniProtKB-KW"/>
</dbReference>
<dbReference type="PRINTS" id="PR01033">
    <property type="entry name" value="PHYTOCHROME"/>
</dbReference>
<evidence type="ECO:0000313" key="9">
    <source>
        <dbReference type="Proteomes" id="UP000240424"/>
    </source>
</evidence>
<dbReference type="InterPro" id="IPR001294">
    <property type="entry name" value="Phytochrome"/>
</dbReference>
<dbReference type="InterPro" id="IPR035965">
    <property type="entry name" value="PAS-like_dom_sf"/>
</dbReference>
<feature type="compositionally biased region" description="Basic and acidic residues" evidence="5">
    <location>
        <begin position="670"/>
        <end position="687"/>
    </location>
</feature>
<organism evidence="8 9">
    <name type="scientific">Mycobacterium numidiamassiliense</name>
    <dbReference type="NCBI Taxonomy" id="1841861"/>
    <lineage>
        <taxon>Bacteria</taxon>
        <taxon>Bacillati</taxon>
        <taxon>Actinomycetota</taxon>
        <taxon>Actinomycetes</taxon>
        <taxon>Mycobacteriales</taxon>
        <taxon>Mycobacteriaceae</taxon>
        <taxon>Mycobacterium</taxon>
    </lineage>
</organism>
<dbReference type="Pfam" id="PF01590">
    <property type="entry name" value="GAF"/>
    <property type="match status" value="1"/>
</dbReference>
<feature type="non-terminal residue" evidence="8">
    <location>
        <position position="1"/>
    </location>
</feature>
<dbReference type="STRING" id="1841861.GCA_900157365_04494"/>
<dbReference type="SUPFAM" id="SSF55785">
    <property type="entry name" value="PYP-like sensor domain (PAS domain)"/>
    <property type="match status" value="1"/>
</dbReference>
<dbReference type="Pfam" id="PF00360">
    <property type="entry name" value="PHY"/>
    <property type="match status" value="1"/>
</dbReference>
<keyword evidence="9" id="KW-1185">Reference proteome</keyword>
<keyword evidence="8" id="KW-0808">Transferase</keyword>
<dbReference type="Gene3D" id="3.30.450.270">
    <property type="match status" value="1"/>
</dbReference>
<dbReference type="InterPro" id="IPR043128">
    <property type="entry name" value="Rev_trsase/Diguanyl_cyclase"/>
</dbReference>
<dbReference type="SUPFAM" id="SSF55781">
    <property type="entry name" value="GAF domain-like"/>
    <property type="match status" value="2"/>
</dbReference>
<dbReference type="EMBL" id="FUEZ01000003">
    <property type="protein sequence ID" value="SPM38116.1"/>
    <property type="molecule type" value="Genomic_DNA"/>
</dbReference>
<dbReference type="InterPro" id="IPR050469">
    <property type="entry name" value="Diguanylate_Cyclase"/>
</dbReference>
<evidence type="ECO:0000259" key="7">
    <source>
        <dbReference type="PROSITE" id="PS50887"/>
    </source>
</evidence>
<dbReference type="Pfam" id="PF00990">
    <property type="entry name" value="GGDEF"/>
    <property type="match status" value="1"/>
</dbReference>
<dbReference type="PROSITE" id="PS50046">
    <property type="entry name" value="PHYTOCHROME_2"/>
    <property type="match status" value="1"/>
</dbReference>
<dbReference type="InterPro" id="IPR003018">
    <property type="entry name" value="GAF"/>
</dbReference>
<dbReference type="InterPro" id="IPR016132">
    <property type="entry name" value="Phyto_chromo_attachment"/>
</dbReference>
<dbReference type="InterPro" id="IPR013654">
    <property type="entry name" value="PAS_2"/>
</dbReference>
<sequence length="697" mass="75460">VDPAKEHGPGVGSPRAGVPRPSLPLRDRTAQALSDCASEQLHLSGRIQAHGALVAADLQDRRITYASANTLELIGAEPDRLFDSPVMGIFAPDEHQRLEQAIEQTGYRPSSPDLYGMRLAGGFDGKVDLILHQVDGQIVIEIERAHGDDQANLVPVLYASQAIGEARSVAEVEAAVTSALRALTGFDRAMVYRFHEDEHGEIVAEDRLPGLVQYLGHHFPATDIPPQARQLYTRKPSRYIPDVDEGDVVVIAAPRMAGTSLDLSRAALRSVSPFHLEYMHNMKTAASVSFAMVEGGRLTRLVSCTSETPRWLARSKRRSCELLVLQAKLQVAAADQISRLNDAASRESIRTRLRAAMQSAPAIAEGLTSASGELLELCQADGAAASADGQYRSIGAAPSEEAVRRLAGEIRASRSSGAPWATDRLRQSTADSLGAAGCLFVALGAPDDFVVWFRRDRPQQLHWLGDPRAESTGLINPRKSFDTWLEQVSGSSAPWTDADLQAAQLLAYDVESAQLSRAQAKLAYLGLYDSLTGLPNRRHLSSVMAPMLTRATPTNPVTAIFIDLDHFKAVNDEYGHEAGDCVLREVARRIAELTRIRGDVVTRPDPGDPPAVRLGGDEFVVLLPGTAAEGAALVADRIRRSLIEPIAISPDLRLTISAAIGVAQATKPEDPHDLLRRADAAMYEDKRRRPGPPTEIE</sequence>
<dbReference type="InterPro" id="IPR043150">
    <property type="entry name" value="Phytochrome_PHY_sf"/>
</dbReference>
<protein>
    <submittedName>
        <fullName evidence="8">Bacteriophytochrome (Light-regulated signal transduction histidine kinase)</fullName>
    </submittedName>
</protein>
<gene>
    <name evidence="8" type="ORF">MNAB215_292</name>
</gene>
<keyword evidence="2" id="KW-0716">Sensory transduction</keyword>
<dbReference type="GO" id="GO:0052621">
    <property type="term" value="F:diguanylate cyclase activity"/>
    <property type="evidence" value="ECO:0007669"/>
    <property type="project" value="TreeGrafter"/>
</dbReference>
<evidence type="ECO:0000256" key="3">
    <source>
        <dbReference type="ARBA" id="ARBA00022991"/>
    </source>
</evidence>